<evidence type="ECO:0000256" key="5">
    <source>
        <dbReference type="ARBA" id="ARBA00022705"/>
    </source>
</evidence>
<dbReference type="InterPro" id="IPR034154">
    <property type="entry name" value="TOPRIM_DnaG/twinkle"/>
</dbReference>
<evidence type="ECO:0000256" key="6">
    <source>
        <dbReference type="ARBA" id="ARBA00023163"/>
    </source>
</evidence>
<protein>
    <recommendedName>
        <fullName evidence="7">DNA primase/helicase Gp4 N-terminal Bacteriophage T7-like domain-containing protein</fullName>
    </recommendedName>
</protein>
<dbReference type="Gene3D" id="3.90.580.10">
    <property type="entry name" value="Zinc finger, CHC2-type domain"/>
    <property type="match status" value="1"/>
</dbReference>
<evidence type="ECO:0000259" key="7">
    <source>
        <dbReference type="SMART" id="SM00778"/>
    </source>
</evidence>
<accession>A0A2S5CIL1</accession>
<evidence type="ECO:0000256" key="2">
    <source>
        <dbReference type="ARBA" id="ARBA00022515"/>
    </source>
</evidence>
<dbReference type="InterPro" id="IPR013237">
    <property type="entry name" value="Phage_T7_Gp4_N"/>
</dbReference>
<feature type="domain" description="DNA primase/helicase Gp4 N-terminal Bacteriophage T7-like" evidence="7">
    <location>
        <begin position="38"/>
        <end position="76"/>
    </location>
</feature>
<dbReference type="InterPro" id="IPR006171">
    <property type="entry name" value="TOPRIM_dom"/>
</dbReference>
<evidence type="ECO:0000256" key="3">
    <source>
        <dbReference type="ARBA" id="ARBA00022679"/>
    </source>
</evidence>
<dbReference type="SMART" id="SM00778">
    <property type="entry name" value="Prim_Zn_Ribbon"/>
    <property type="match status" value="1"/>
</dbReference>
<dbReference type="CDD" id="cd01029">
    <property type="entry name" value="TOPRIM_primases"/>
    <property type="match status" value="1"/>
</dbReference>
<reference evidence="8 9" key="1">
    <citation type="submission" date="2017-11" db="EMBL/GenBank/DDBJ databases">
        <title>Draft Genome Sequence of Methylobacter psychrotolerans Sph1T, an Obligate Methanotroph from Low-Temperature Environments.</title>
        <authorList>
            <person name="Oshkin I.Y."/>
            <person name="Miroshnikov K."/>
            <person name="Belova S.E."/>
            <person name="Korzhenkov A."/>
            <person name="Toshchakov S.V."/>
            <person name="Dedysh S.N."/>
        </authorList>
    </citation>
    <scope>NUCLEOTIDE SEQUENCE [LARGE SCALE GENOMIC DNA]</scope>
    <source>
        <strain evidence="8 9">Sph1</strain>
    </source>
</reference>
<dbReference type="GO" id="GO:0003677">
    <property type="term" value="F:DNA binding"/>
    <property type="evidence" value="ECO:0007669"/>
    <property type="project" value="InterPro"/>
</dbReference>
<dbReference type="EMBL" id="PGFZ01000009">
    <property type="protein sequence ID" value="POZ50636.1"/>
    <property type="molecule type" value="Genomic_DNA"/>
</dbReference>
<sequence>MKTFNLSADTVRAQAAGRWLFIFNALAPELEFPVSKLGKHTQCPVHGGKDGFRLFRDANHSGGGICNTCGAKTDGFQLLMWLRSWSFPNALSHVAAVLGIINEAIPATVLKSGITPSTTVADNDRIRASLRKIWQESKPLRHPDAEPARLYFRNRGLGDVAMDYPNLHFHPTLQYRDENRRVLGYFPALLALLENNDGPVTIHRTYLTGDGFKADVAFPKKVMPAPSDKKVTGSAIRLGTPAHVLGVTEGIESALAVIQATGMVTWPLVSSSLMPNVELPNTVKKLVIWADLDRPATVTGIQAGSEAAAKLAHRAITLGLQVEIREPKGPISGNSKSLDCLDIFNKYGSAAFALSSPYFKTKGE</sequence>
<dbReference type="RefSeq" id="WP_103975179.1">
    <property type="nucleotide sequence ID" value="NZ_PGFZ01000009.1"/>
</dbReference>
<keyword evidence="2" id="KW-0639">Primosome</keyword>
<dbReference type="Pfam" id="PF13362">
    <property type="entry name" value="Toprim_3"/>
    <property type="match status" value="1"/>
</dbReference>
<keyword evidence="4" id="KW-0548">Nucleotidyltransferase</keyword>
<evidence type="ECO:0000313" key="9">
    <source>
        <dbReference type="Proteomes" id="UP000237423"/>
    </source>
</evidence>
<proteinExistence type="predicted"/>
<dbReference type="Proteomes" id="UP000237423">
    <property type="component" value="Unassembled WGS sequence"/>
</dbReference>
<keyword evidence="1" id="KW-0240">DNA-directed RNA polymerase</keyword>
<dbReference type="Pfam" id="PF23639">
    <property type="entry name" value="DUF7146"/>
    <property type="match status" value="1"/>
</dbReference>
<dbReference type="Pfam" id="PF08273">
    <property type="entry name" value="Zn_Ribbon_Prim"/>
    <property type="match status" value="1"/>
</dbReference>
<dbReference type="GO" id="GO:0000428">
    <property type="term" value="C:DNA-directed RNA polymerase complex"/>
    <property type="evidence" value="ECO:0007669"/>
    <property type="project" value="UniProtKB-KW"/>
</dbReference>
<dbReference type="GO" id="GO:0008270">
    <property type="term" value="F:zinc ion binding"/>
    <property type="evidence" value="ECO:0007669"/>
    <property type="project" value="InterPro"/>
</dbReference>
<dbReference type="GO" id="GO:1990077">
    <property type="term" value="C:primosome complex"/>
    <property type="evidence" value="ECO:0007669"/>
    <property type="project" value="UniProtKB-KW"/>
</dbReference>
<dbReference type="SUPFAM" id="SSF57783">
    <property type="entry name" value="Zinc beta-ribbon"/>
    <property type="match status" value="1"/>
</dbReference>
<keyword evidence="3" id="KW-0808">Transferase</keyword>
<evidence type="ECO:0000313" key="8">
    <source>
        <dbReference type="EMBL" id="POZ50636.1"/>
    </source>
</evidence>
<dbReference type="InterPro" id="IPR055570">
    <property type="entry name" value="DUF7146"/>
</dbReference>
<evidence type="ECO:0000256" key="4">
    <source>
        <dbReference type="ARBA" id="ARBA00022695"/>
    </source>
</evidence>
<keyword evidence="6" id="KW-0804">Transcription</keyword>
<evidence type="ECO:0000256" key="1">
    <source>
        <dbReference type="ARBA" id="ARBA00022478"/>
    </source>
</evidence>
<keyword evidence="5" id="KW-0235">DNA replication</keyword>
<dbReference type="GO" id="GO:0006269">
    <property type="term" value="P:DNA replication, synthesis of primer"/>
    <property type="evidence" value="ECO:0007669"/>
    <property type="project" value="UniProtKB-KW"/>
</dbReference>
<dbReference type="GO" id="GO:0016779">
    <property type="term" value="F:nucleotidyltransferase activity"/>
    <property type="evidence" value="ECO:0007669"/>
    <property type="project" value="UniProtKB-KW"/>
</dbReference>
<dbReference type="AlphaFoldDB" id="A0A2S5CIL1"/>
<gene>
    <name evidence="8" type="ORF">AADEFJLK_03531</name>
</gene>
<comment type="caution">
    <text evidence="8">The sequence shown here is derived from an EMBL/GenBank/DDBJ whole genome shotgun (WGS) entry which is preliminary data.</text>
</comment>
<dbReference type="GO" id="GO:0004386">
    <property type="term" value="F:helicase activity"/>
    <property type="evidence" value="ECO:0007669"/>
    <property type="project" value="InterPro"/>
</dbReference>
<organism evidence="8 9">
    <name type="scientific">Methylovulum psychrotolerans</name>
    <dbReference type="NCBI Taxonomy" id="1704499"/>
    <lineage>
        <taxon>Bacteria</taxon>
        <taxon>Pseudomonadati</taxon>
        <taxon>Pseudomonadota</taxon>
        <taxon>Gammaproteobacteria</taxon>
        <taxon>Methylococcales</taxon>
        <taxon>Methylococcaceae</taxon>
        <taxon>Methylovulum</taxon>
    </lineage>
</organism>
<dbReference type="InterPro" id="IPR036977">
    <property type="entry name" value="DNA_primase_Znf_CHC2"/>
</dbReference>
<name>A0A2S5CIL1_9GAMM</name>